<comment type="similarity">
    <text evidence="1">Belongs to the UPF0161 family.</text>
</comment>
<keyword evidence="2" id="KW-1133">Transmembrane helix</keyword>
<dbReference type="PATRIC" id="fig|86105.3.peg.120"/>
<dbReference type="OrthoDB" id="9801753at2"/>
<reference evidence="3 4" key="1">
    <citation type="submission" date="2014-11" db="EMBL/GenBank/DDBJ databases">
        <title>A Rickettsiales Symbiont of Amoebae With Ancient Features.</title>
        <authorList>
            <person name="Schulz F."/>
            <person name="Martijn J."/>
            <person name="Wascher F."/>
            <person name="Kostanjsek R."/>
            <person name="Ettema T.J."/>
            <person name="Horn M."/>
        </authorList>
    </citation>
    <scope>NUCLEOTIDE SEQUENCE [LARGE SCALE GENOMIC DNA]</scope>
    <source>
        <strain evidence="3 4">UWC36</strain>
    </source>
</reference>
<dbReference type="EMBL" id="JSWE01000036">
    <property type="protein sequence ID" value="KIE06120.1"/>
    <property type="molecule type" value="Genomic_DNA"/>
</dbReference>
<evidence type="ECO:0000256" key="1">
    <source>
        <dbReference type="HAMAP-Rule" id="MF_00386"/>
    </source>
</evidence>
<comment type="caution">
    <text evidence="3">The sequence shown here is derived from an EMBL/GenBank/DDBJ whole genome shotgun (WGS) entry which is preliminary data.</text>
</comment>
<keyword evidence="1" id="KW-1003">Cell membrane</keyword>
<sequence>MIKCILSFISQILKSFIFIFIKFYRYVISPMLPPTCRFQPTCSEYAMLAINEHGMVKGITYGLIRILKCNPLFSAGFDPVPQNKGKQKCQINKD</sequence>
<dbReference type="PANTHER" id="PTHR33383:SF1">
    <property type="entry name" value="MEMBRANE PROTEIN INSERTION EFFICIENCY FACTOR-RELATED"/>
    <property type="match status" value="1"/>
</dbReference>
<dbReference type="GO" id="GO:0005886">
    <property type="term" value="C:plasma membrane"/>
    <property type="evidence" value="ECO:0007669"/>
    <property type="project" value="UniProtKB-SubCell"/>
</dbReference>
<organism evidence="3 4">
    <name type="scientific">Candidatus Jidaibacter acanthamoebae</name>
    <dbReference type="NCBI Taxonomy" id="86105"/>
    <lineage>
        <taxon>Bacteria</taxon>
        <taxon>Pseudomonadati</taxon>
        <taxon>Pseudomonadota</taxon>
        <taxon>Alphaproteobacteria</taxon>
        <taxon>Rickettsiales</taxon>
        <taxon>Candidatus Midichloriaceae</taxon>
        <taxon>Candidatus Jidaibacter</taxon>
    </lineage>
</organism>
<feature type="transmembrane region" description="Helical" evidence="2">
    <location>
        <begin position="6"/>
        <end position="24"/>
    </location>
</feature>
<dbReference type="HAMAP" id="MF_00386">
    <property type="entry name" value="UPF0161_YidD"/>
    <property type="match status" value="1"/>
</dbReference>
<dbReference type="AlphaFoldDB" id="A0A0C1R1F2"/>
<comment type="subcellular location">
    <subcellularLocation>
        <location evidence="1">Cell membrane</location>
        <topology evidence="1">Peripheral membrane protein</topology>
        <orientation evidence="1">Cytoplasmic side</orientation>
    </subcellularLocation>
</comment>
<name>A0A0C1R1F2_9RICK</name>
<dbReference type="NCBIfam" id="TIGR00278">
    <property type="entry name" value="membrane protein insertion efficiency factor YidD"/>
    <property type="match status" value="1"/>
</dbReference>
<dbReference type="STRING" id="86105.NF27_BK00410"/>
<dbReference type="SMART" id="SM01234">
    <property type="entry name" value="Haemolytic"/>
    <property type="match status" value="1"/>
</dbReference>
<keyword evidence="4" id="KW-1185">Reference proteome</keyword>
<dbReference type="RefSeq" id="WP_053332449.1">
    <property type="nucleotide sequence ID" value="NZ_JSWE01000036.1"/>
</dbReference>
<gene>
    <name evidence="3" type="ORF">NF27_BK00410</name>
</gene>
<dbReference type="InterPro" id="IPR002696">
    <property type="entry name" value="Membr_insert_effic_factor_YidD"/>
</dbReference>
<protein>
    <recommendedName>
        <fullName evidence="1">Putative membrane protein insertion efficiency factor</fullName>
    </recommendedName>
</protein>
<dbReference type="Pfam" id="PF01809">
    <property type="entry name" value="YidD"/>
    <property type="match status" value="1"/>
</dbReference>
<evidence type="ECO:0000256" key="2">
    <source>
        <dbReference type="SAM" id="Phobius"/>
    </source>
</evidence>
<comment type="function">
    <text evidence="1">Could be involved in insertion of integral membrane proteins into the membrane.</text>
</comment>
<dbReference type="Proteomes" id="UP000031258">
    <property type="component" value="Unassembled WGS sequence"/>
</dbReference>
<keyword evidence="2" id="KW-0812">Transmembrane</keyword>
<evidence type="ECO:0000313" key="3">
    <source>
        <dbReference type="EMBL" id="KIE06120.1"/>
    </source>
</evidence>
<dbReference type="PANTHER" id="PTHR33383">
    <property type="entry name" value="MEMBRANE PROTEIN INSERTION EFFICIENCY FACTOR-RELATED"/>
    <property type="match status" value="1"/>
</dbReference>
<proteinExistence type="inferred from homology"/>
<evidence type="ECO:0000313" key="4">
    <source>
        <dbReference type="Proteomes" id="UP000031258"/>
    </source>
</evidence>
<accession>A0A0C1R1F2</accession>
<keyword evidence="1 2" id="KW-0472">Membrane</keyword>